<dbReference type="RefSeq" id="WP_035280180.1">
    <property type="nucleotide sequence ID" value="NZ_AYXG01000059.1"/>
</dbReference>
<dbReference type="EMBL" id="AYXG01000059">
    <property type="protein sequence ID" value="EWC63030.1"/>
    <property type="molecule type" value="Genomic_DNA"/>
</dbReference>
<proteinExistence type="predicted"/>
<protein>
    <recommendedName>
        <fullName evidence="3">SRPBCC family protein</fullName>
    </recommendedName>
</protein>
<sequence>MIHNRHERVLPADPGPLLDAIAEPEGPLWPHHRWPALRLDRPLGPGARGGHGPVRYTCTAHEPGRLVEFTFDPGIGLRGTHTFTARPGRVLRHDLRARPTGAGHLTWPLAIRWLHDALIEDLLDRAATALGDPPPRPAPHSRYVRVLLAVAGDGKRRG</sequence>
<accession>W7IQ57</accession>
<dbReference type="Proteomes" id="UP000019277">
    <property type="component" value="Unassembled WGS sequence"/>
</dbReference>
<evidence type="ECO:0000313" key="1">
    <source>
        <dbReference type="EMBL" id="EWC63030.1"/>
    </source>
</evidence>
<reference evidence="1 2" key="1">
    <citation type="journal article" date="2014" name="Genome Announc.">
        <title>Draft Genome Sequence of the Antitrypanosomally Active Sponge-Associated Bacterium Actinokineospora sp. Strain EG49.</title>
        <authorList>
            <person name="Harjes J."/>
            <person name="Ryu T."/>
            <person name="Abdelmohsen U.R."/>
            <person name="Moitinho-Silva L."/>
            <person name="Horn H."/>
            <person name="Ravasi T."/>
            <person name="Hentschel U."/>
        </authorList>
    </citation>
    <scope>NUCLEOTIDE SEQUENCE [LARGE SCALE GENOMIC DNA]</scope>
    <source>
        <strain evidence="1 2">EG49</strain>
    </source>
</reference>
<evidence type="ECO:0008006" key="3">
    <source>
        <dbReference type="Google" id="ProtNLM"/>
    </source>
</evidence>
<name>W7IQ57_9PSEU</name>
<comment type="caution">
    <text evidence="1">The sequence shown here is derived from an EMBL/GenBank/DDBJ whole genome shotgun (WGS) entry which is preliminary data.</text>
</comment>
<evidence type="ECO:0000313" key="2">
    <source>
        <dbReference type="Proteomes" id="UP000019277"/>
    </source>
</evidence>
<organism evidence="1 2">
    <name type="scientific">Actinokineospora spheciospongiae</name>
    <dbReference type="NCBI Taxonomy" id="909613"/>
    <lineage>
        <taxon>Bacteria</taxon>
        <taxon>Bacillati</taxon>
        <taxon>Actinomycetota</taxon>
        <taxon>Actinomycetes</taxon>
        <taxon>Pseudonocardiales</taxon>
        <taxon>Pseudonocardiaceae</taxon>
        <taxon>Actinokineospora</taxon>
    </lineage>
</organism>
<dbReference type="PATRIC" id="fig|909613.9.peg.1669"/>
<dbReference type="OrthoDB" id="7067492at2"/>
<keyword evidence="2" id="KW-1185">Reference proteome</keyword>
<dbReference type="SUPFAM" id="SSF55961">
    <property type="entry name" value="Bet v1-like"/>
    <property type="match status" value="1"/>
</dbReference>
<gene>
    <name evidence="1" type="ORF">UO65_1657</name>
</gene>
<dbReference type="STRING" id="909613.UO65_1657"/>
<dbReference type="eggNOG" id="ENOG5032UFC">
    <property type="taxonomic scope" value="Bacteria"/>
</dbReference>
<dbReference type="AlphaFoldDB" id="W7IQ57"/>